<evidence type="ECO:0000256" key="3">
    <source>
        <dbReference type="PROSITE-ProRule" id="PRU00209"/>
    </source>
</evidence>
<evidence type="ECO:0000256" key="1">
    <source>
        <dbReference type="ARBA" id="ARBA00022555"/>
    </source>
</evidence>
<keyword evidence="1 3" id="KW-0820">tRNA-binding</keyword>
<keyword evidence="6" id="KW-1185">Reference proteome</keyword>
<dbReference type="NCBIfam" id="NF045760">
    <property type="entry name" value="YtpR"/>
    <property type="match status" value="1"/>
</dbReference>
<keyword evidence="2 3" id="KW-0694">RNA-binding</keyword>
<dbReference type="Pfam" id="PF14794">
    <property type="entry name" value="DUF4479"/>
    <property type="match status" value="1"/>
</dbReference>
<dbReference type="AlphaFoldDB" id="A0A0R1JSC8"/>
<dbReference type="InterPro" id="IPR037154">
    <property type="entry name" value="YtpR-like_sf"/>
</dbReference>
<dbReference type="Gene3D" id="3.30.1940.10">
    <property type="entry name" value="YtpR-like"/>
    <property type="match status" value="1"/>
</dbReference>
<dbReference type="CDD" id="cd02796">
    <property type="entry name" value="tRNA_bind_bactPheRS"/>
    <property type="match status" value="1"/>
</dbReference>
<dbReference type="InterPro" id="IPR027855">
    <property type="entry name" value="DUF4479"/>
</dbReference>
<dbReference type="PROSITE" id="PS50886">
    <property type="entry name" value="TRBD"/>
    <property type="match status" value="1"/>
</dbReference>
<dbReference type="Gene3D" id="2.40.50.140">
    <property type="entry name" value="Nucleic acid-binding proteins"/>
    <property type="match status" value="1"/>
</dbReference>
<protein>
    <submittedName>
        <fullName evidence="5">EMAP domain-containing protein</fullName>
    </submittedName>
</protein>
<evidence type="ECO:0000313" key="5">
    <source>
        <dbReference type="EMBL" id="KRK74191.1"/>
    </source>
</evidence>
<dbReference type="InterPro" id="IPR002547">
    <property type="entry name" value="tRNA-bd_dom"/>
</dbReference>
<reference evidence="5 6" key="1">
    <citation type="journal article" date="2015" name="Genome Announc.">
        <title>Expanding the biotechnology potential of lactobacilli through comparative genomics of 213 strains and associated genera.</title>
        <authorList>
            <person name="Sun Z."/>
            <person name="Harris H.M."/>
            <person name="McCann A."/>
            <person name="Guo C."/>
            <person name="Argimon S."/>
            <person name="Zhang W."/>
            <person name="Yang X."/>
            <person name="Jeffery I.B."/>
            <person name="Cooney J.C."/>
            <person name="Kagawa T.F."/>
            <person name="Liu W."/>
            <person name="Song Y."/>
            <person name="Salvetti E."/>
            <person name="Wrobel A."/>
            <person name="Rasinkangas P."/>
            <person name="Parkhill J."/>
            <person name="Rea M.C."/>
            <person name="O'Sullivan O."/>
            <person name="Ritari J."/>
            <person name="Douillard F.P."/>
            <person name="Paul Ross R."/>
            <person name="Yang R."/>
            <person name="Briner A.E."/>
            <person name="Felis G.E."/>
            <person name="de Vos W.M."/>
            <person name="Barrangou R."/>
            <person name="Klaenhammer T.R."/>
            <person name="Caufield P.W."/>
            <person name="Cui Y."/>
            <person name="Zhang H."/>
            <person name="O'Toole P.W."/>
        </authorList>
    </citation>
    <scope>NUCLEOTIDE SEQUENCE [LARGE SCALE GENOMIC DNA]</scope>
    <source>
        <strain evidence="5 6">JCM 17158</strain>
    </source>
</reference>
<dbReference type="GO" id="GO:0000049">
    <property type="term" value="F:tRNA binding"/>
    <property type="evidence" value="ECO:0007669"/>
    <property type="project" value="UniProtKB-UniRule"/>
</dbReference>
<dbReference type="OrthoDB" id="9805455at2"/>
<comment type="caution">
    <text evidence="5">The sequence shown here is derived from an EMBL/GenBank/DDBJ whole genome shotgun (WGS) entry which is preliminary data.</text>
</comment>
<dbReference type="Proteomes" id="UP000051804">
    <property type="component" value="Unassembled WGS sequence"/>
</dbReference>
<dbReference type="InterPro" id="IPR033714">
    <property type="entry name" value="tRNA_bind_bactPheRS"/>
</dbReference>
<dbReference type="SUPFAM" id="SSF50249">
    <property type="entry name" value="Nucleic acid-binding proteins"/>
    <property type="match status" value="1"/>
</dbReference>
<sequence>MLITSYNRRAFGDTLIAILGPDQQPQTVSQQGDVVGIFAGDTAIGFNFHHVAQWGVTGLTDGQVFLSESQIASLNAALAAAGFTTKLAADTTPKLVIGKVLKLTPHPDSDHLQVAQVDLGAQQVQIVCGAPNVAAGQTVVAAIPGAMMPNGQLIWPGQLRGVDSYGMLCAARELAIPGAPQRRGILIMPDDLPAGQAFDPTLAEQVVAAQN</sequence>
<name>A0A0R1JSC8_9LACO</name>
<gene>
    <name evidence="5" type="ORF">FD02_GL000786</name>
</gene>
<dbReference type="PATRIC" id="fig|1291734.4.peg.813"/>
<evidence type="ECO:0000313" key="6">
    <source>
        <dbReference type="Proteomes" id="UP000051804"/>
    </source>
</evidence>
<evidence type="ECO:0000259" key="4">
    <source>
        <dbReference type="PROSITE" id="PS50886"/>
    </source>
</evidence>
<accession>A0A0R1JSC8</accession>
<dbReference type="EMBL" id="AZDJ01000001">
    <property type="protein sequence ID" value="KRK74191.1"/>
    <property type="molecule type" value="Genomic_DNA"/>
</dbReference>
<dbReference type="RefSeq" id="WP_056949821.1">
    <property type="nucleotide sequence ID" value="NZ_AZDJ01000001.1"/>
</dbReference>
<organism evidence="5 6">
    <name type="scientific">Lacticaseibacillus nasuensis JCM 17158</name>
    <dbReference type="NCBI Taxonomy" id="1291734"/>
    <lineage>
        <taxon>Bacteria</taxon>
        <taxon>Bacillati</taxon>
        <taxon>Bacillota</taxon>
        <taxon>Bacilli</taxon>
        <taxon>Lactobacillales</taxon>
        <taxon>Lactobacillaceae</taxon>
        <taxon>Lacticaseibacillus</taxon>
    </lineage>
</organism>
<dbReference type="Pfam" id="PF01588">
    <property type="entry name" value="tRNA_bind"/>
    <property type="match status" value="1"/>
</dbReference>
<proteinExistence type="predicted"/>
<dbReference type="InterPro" id="IPR012340">
    <property type="entry name" value="NA-bd_OB-fold"/>
</dbReference>
<feature type="domain" description="TRNA-binding" evidence="4">
    <location>
        <begin position="89"/>
        <end position="199"/>
    </location>
</feature>
<dbReference type="STRING" id="1291734.FD02_GL000786"/>
<evidence type="ECO:0000256" key="2">
    <source>
        <dbReference type="ARBA" id="ARBA00022884"/>
    </source>
</evidence>